<dbReference type="InterPro" id="IPR009799">
    <property type="entry name" value="EthD_dom"/>
</dbReference>
<dbReference type="AlphaFoldDB" id="A0A8G0LP21"/>
<keyword evidence="4" id="KW-1185">Reference proteome</keyword>
<protein>
    <submittedName>
        <fullName evidence="3">EthD domain-containing protein</fullName>
    </submittedName>
</protein>
<gene>
    <name evidence="3" type="ORF">H0G86_011766</name>
</gene>
<dbReference type="InterPro" id="IPR011008">
    <property type="entry name" value="Dimeric_a/b-barrel"/>
</dbReference>
<evidence type="ECO:0000313" key="3">
    <source>
        <dbReference type="EMBL" id="QYT04864.1"/>
    </source>
</evidence>
<accession>A0A8G0LP21</accession>
<organism evidence="3 4">
    <name type="scientific">Trichoderma simmonsii</name>
    <dbReference type="NCBI Taxonomy" id="1491479"/>
    <lineage>
        <taxon>Eukaryota</taxon>
        <taxon>Fungi</taxon>
        <taxon>Dikarya</taxon>
        <taxon>Ascomycota</taxon>
        <taxon>Pezizomycotina</taxon>
        <taxon>Sordariomycetes</taxon>
        <taxon>Hypocreomycetidae</taxon>
        <taxon>Hypocreales</taxon>
        <taxon>Hypocreaceae</taxon>
        <taxon>Trichoderma</taxon>
    </lineage>
</organism>
<dbReference type="EMBL" id="CP075869">
    <property type="protein sequence ID" value="QYT04864.1"/>
    <property type="molecule type" value="Genomic_DNA"/>
</dbReference>
<name>A0A8G0LP21_9HYPO</name>
<dbReference type="SUPFAM" id="SSF54909">
    <property type="entry name" value="Dimeric alpha+beta barrel"/>
    <property type="match status" value="1"/>
</dbReference>
<feature type="domain" description="EthD" evidence="2">
    <location>
        <begin position="27"/>
        <end position="62"/>
    </location>
</feature>
<evidence type="ECO:0000259" key="2">
    <source>
        <dbReference type="Pfam" id="PF07110"/>
    </source>
</evidence>
<dbReference type="Proteomes" id="UP000826661">
    <property type="component" value="Chromosome VI"/>
</dbReference>
<evidence type="ECO:0000256" key="1">
    <source>
        <dbReference type="ARBA" id="ARBA00005986"/>
    </source>
</evidence>
<dbReference type="Pfam" id="PF07110">
    <property type="entry name" value="EthD"/>
    <property type="match status" value="1"/>
</dbReference>
<evidence type="ECO:0000313" key="4">
    <source>
        <dbReference type="Proteomes" id="UP000826661"/>
    </source>
</evidence>
<reference evidence="3 4" key="1">
    <citation type="journal article" date="2021" name="BMC Genomics">
        <title>Telomere-to-telomere genome assembly of asparaginase-producing Trichoderma simmonsii.</title>
        <authorList>
            <person name="Chung D."/>
            <person name="Kwon Y.M."/>
            <person name="Yang Y."/>
        </authorList>
    </citation>
    <scope>NUCLEOTIDE SEQUENCE [LARGE SCALE GENOMIC DNA]</scope>
    <source>
        <strain evidence="3 4">GH-Sj1</strain>
    </source>
</reference>
<dbReference type="GO" id="GO:0016491">
    <property type="term" value="F:oxidoreductase activity"/>
    <property type="evidence" value="ECO:0007669"/>
    <property type="project" value="InterPro"/>
</dbReference>
<proteinExistence type="inferred from homology"/>
<sequence length="121" mass="13778">MTPTATSDSLPSKSQQLLCLTITGFRKPGLSEEAYREYMTKIHAPLVSGLMEEYGIVRYNMVSRYFPVIITHYQFSYCSRPITIVKLGHCSSSYMTLSSRSCPSMIALCNSYFDAWRTSFE</sequence>
<comment type="similarity">
    <text evidence="1">Belongs to the tpcK family.</text>
</comment>